<sequence>MARPVSSFRVLPVVITDANDVPYVTCICRDCGVDYYIDHLEPIPGDIATVHWAQDPESHGDVVKHRCNLMRSMLDDIGLHLPEHAAIRDIYIEYGLGDPLEIVQELEVVDWFHRCTSYDPSLDKAHLQQVKHRPRINFCCRTLPEGEALVGANSGVYRVSRQKRRKTEKSEGGEDQGRKEESKLSTAMGHDLGSDWHTQVDQQAKA</sequence>
<keyword evidence="3" id="KW-1185">Reference proteome</keyword>
<feature type="compositionally biased region" description="Polar residues" evidence="1">
    <location>
        <begin position="196"/>
        <end position="206"/>
    </location>
</feature>
<protein>
    <submittedName>
        <fullName evidence="2">Uncharacterized protein</fullName>
    </submittedName>
</protein>
<feature type="non-terminal residue" evidence="2">
    <location>
        <position position="206"/>
    </location>
</feature>
<comment type="caution">
    <text evidence="2">The sequence shown here is derived from an EMBL/GenBank/DDBJ whole genome shotgun (WGS) entry which is preliminary data.</text>
</comment>
<evidence type="ECO:0000313" key="3">
    <source>
        <dbReference type="Proteomes" id="UP001194696"/>
    </source>
</evidence>
<evidence type="ECO:0000313" key="2">
    <source>
        <dbReference type="EMBL" id="KAG0295627.1"/>
    </source>
</evidence>
<dbReference type="Proteomes" id="UP001194696">
    <property type="component" value="Unassembled WGS sequence"/>
</dbReference>
<feature type="region of interest" description="Disordered" evidence="1">
    <location>
        <begin position="160"/>
        <end position="206"/>
    </location>
</feature>
<reference evidence="2 3" key="1">
    <citation type="journal article" date="2020" name="Fungal Divers.">
        <title>Resolving the Mortierellaceae phylogeny through synthesis of multi-gene phylogenetics and phylogenomics.</title>
        <authorList>
            <person name="Vandepol N."/>
            <person name="Liber J."/>
            <person name="Desiro A."/>
            <person name="Na H."/>
            <person name="Kennedy M."/>
            <person name="Barry K."/>
            <person name="Grigoriev I.V."/>
            <person name="Miller A.N."/>
            <person name="O'Donnell K."/>
            <person name="Stajich J.E."/>
            <person name="Bonito G."/>
        </authorList>
    </citation>
    <scope>NUCLEOTIDE SEQUENCE [LARGE SCALE GENOMIC DNA]</scope>
    <source>
        <strain evidence="2 3">AD045</strain>
    </source>
</reference>
<dbReference type="EMBL" id="JAAAIM010000079">
    <property type="protein sequence ID" value="KAG0295627.1"/>
    <property type="molecule type" value="Genomic_DNA"/>
</dbReference>
<name>A0ABQ7KCC0_9FUNG</name>
<proteinExistence type="predicted"/>
<accession>A0ABQ7KCC0</accession>
<evidence type="ECO:0000256" key="1">
    <source>
        <dbReference type="SAM" id="MobiDB-lite"/>
    </source>
</evidence>
<gene>
    <name evidence="2" type="ORF">BGZ96_011337</name>
</gene>
<feature type="compositionally biased region" description="Basic and acidic residues" evidence="1">
    <location>
        <begin position="168"/>
        <end position="183"/>
    </location>
</feature>
<organism evidence="2 3">
    <name type="scientific">Linnemannia gamsii</name>
    <dbReference type="NCBI Taxonomy" id="64522"/>
    <lineage>
        <taxon>Eukaryota</taxon>
        <taxon>Fungi</taxon>
        <taxon>Fungi incertae sedis</taxon>
        <taxon>Mucoromycota</taxon>
        <taxon>Mortierellomycotina</taxon>
        <taxon>Mortierellomycetes</taxon>
        <taxon>Mortierellales</taxon>
        <taxon>Mortierellaceae</taxon>
        <taxon>Linnemannia</taxon>
    </lineage>
</organism>